<keyword evidence="7 9" id="KW-0472">Membrane</keyword>
<dbReference type="FunCoup" id="A0A3N4LQS6">
    <property type="interactions" value="147"/>
</dbReference>
<gene>
    <name evidence="10" type="ORF">L211DRAFT_837909</name>
</gene>
<dbReference type="UniPathway" id="UPA00196"/>
<feature type="transmembrane region" description="Helical" evidence="9">
    <location>
        <begin position="139"/>
        <end position="156"/>
    </location>
</feature>
<keyword evidence="11" id="KW-1185">Reference proteome</keyword>
<accession>A0A3N4LQS6</accession>
<evidence type="ECO:0000256" key="5">
    <source>
        <dbReference type="ARBA" id="ARBA00022824"/>
    </source>
</evidence>
<sequence length="236" mass="25587">MPHRTTNIAGLSPILLTHLHPLALLTSYFLQFPSLVASPPSTLFSSVFPLTMIQVAYAVLCLDNAALPHGHSTSTTEKKSKSGSLRPKKADSASSGGIAGHILPISLSLLLTTTLFTSLITILLFLFGAPFTTHHSHTILTATHISLLIAFPLIYVHKLDSQKWSEILSFTLPLDEVFAATVGGMIGSWCGAVPIPLDWDEPWQKWPCTILTGAYLGYVVGKFMGMYVVKGKKLVF</sequence>
<dbReference type="Pfam" id="PF06699">
    <property type="entry name" value="PIG-F"/>
    <property type="match status" value="1"/>
</dbReference>
<keyword evidence="3" id="KW-0337">GPI-anchor biosynthesis</keyword>
<feature type="transmembrane region" description="Helical" evidence="9">
    <location>
        <begin position="177"/>
        <end position="197"/>
    </location>
</feature>
<comment type="pathway">
    <text evidence="2">Glycolipid biosynthesis; glycosylphosphatidylinositol-anchor biosynthesis.</text>
</comment>
<keyword evidence="6 9" id="KW-1133">Transmembrane helix</keyword>
<reference evidence="10 11" key="1">
    <citation type="journal article" date="2018" name="Nat. Ecol. Evol.">
        <title>Pezizomycetes genomes reveal the molecular basis of ectomycorrhizal truffle lifestyle.</title>
        <authorList>
            <person name="Murat C."/>
            <person name="Payen T."/>
            <person name="Noel B."/>
            <person name="Kuo A."/>
            <person name="Morin E."/>
            <person name="Chen J."/>
            <person name="Kohler A."/>
            <person name="Krizsan K."/>
            <person name="Balestrini R."/>
            <person name="Da Silva C."/>
            <person name="Montanini B."/>
            <person name="Hainaut M."/>
            <person name="Levati E."/>
            <person name="Barry K.W."/>
            <person name="Belfiori B."/>
            <person name="Cichocki N."/>
            <person name="Clum A."/>
            <person name="Dockter R.B."/>
            <person name="Fauchery L."/>
            <person name="Guy J."/>
            <person name="Iotti M."/>
            <person name="Le Tacon F."/>
            <person name="Lindquist E.A."/>
            <person name="Lipzen A."/>
            <person name="Malagnac F."/>
            <person name="Mello A."/>
            <person name="Molinier V."/>
            <person name="Miyauchi S."/>
            <person name="Poulain J."/>
            <person name="Riccioni C."/>
            <person name="Rubini A."/>
            <person name="Sitrit Y."/>
            <person name="Splivallo R."/>
            <person name="Traeger S."/>
            <person name="Wang M."/>
            <person name="Zifcakova L."/>
            <person name="Wipf D."/>
            <person name="Zambonelli A."/>
            <person name="Paolocci F."/>
            <person name="Nowrousian M."/>
            <person name="Ottonello S."/>
            <person name="Baldrian P."/>
            <person name="Spatafora J.W."/>
            <person name="Henrissat B."/>
            <person name="Nagy L.G."/>
            <person name="Aury J.M."/>
            <person name="Wincker P."/>
            <person name="Grigoriev I.V."/>
            <person name="Bonfante P."/>
            <person name="Martin F.M."/>
        </authorList>
    </citation>
    <scope>NUCLEOTIDE SEQUENCE [LARGE SCALE GENOMIC DNA]</scope>
    <source>
        <strain evidence="10 11">ATCC MYA-4762</strain>
    </source>
</reference>
<dbReference type="STRING" id="1051890.A0A3N4LQS6"/>
<feature type="transmembrane region" description="Helical" evidence="9">
    <location>
        <begin position="42"/>
        <end position="62"/>
    </location>
</feature>
<dbReference type="EMBL" id="ML121543">
    <property type="protein sequence ID" value="RPB24028.1"/>
    <property type="molecule type" value="Genomic_DNA"/>
</dbReference>
<keyword evidence="5" id="KW-0256">Endoplasmic reticulum</keyword>
<feature type="transmembrane region" description="Helical" evidence="9">
    <location>
        <begin position="209"/>
        <end position="229"/>
    </location>
</feature>
<keyword evidence="4 9" id="KW-0812">Transmembrane</keyword>
<evidence type="ECO:0000256" key="2">
    <source>
        <dbReference type="ARBA" id="ARBA00004687"/>
    </source>
</evidence>
<proteinExistence type="predicted"/>
<dbReference type="InterPro" id="IPR009580">
    <property type="entry name" value="GPI_biosynthesis_protein_Pig-F"/>
</dbReference>
<name>A0A3N4LQS6_9PEZI</name>
<dbReference type="GO" id="GO:0005789">
    <property type="term" value="C:endoplasmic reticulum membrane"/>
    <property type="evidence" value="ECO:0007669"/>
    <property type="project" value="UniProtKB-SubCell"/>
</dbReference>
<dbReference type="GO" id="GO:0006506">
    <property type="term" value="P:GPI anchor biosynthetic process"/>
    <property type="evidence" value="ECO:0007669"/>
    <property type="project" value="UniProtKB-UniPathway"/>
</dbReference>
<evidence type="ECO:0000313" key="10">
    <source>
        <dbReference type="EMBL" id="RPB24028.1"/>
    </source>
</evidence>
<evidence type="ECO:0000313" key="11">
    <source>
        <dbReference type="Proteomes" id="UP000267821"/>
    </source>
</evidence>
<dbReference type="Proteomes" id="UP000267821">
    <property type="component" value="Unassembled WGS sequence"/>
</dbReference>
<comment type="subcellular location">
    <subcellularLocation>
        <location evidence="1">Endoplasmic reticulum membrane</location>
        <topology evidence="1">Multi-pass membrane protein</topology>
    </subcellularLocation>
</comment>
<feature type="transmembrane region" description="Helical" evidence="9">
    <location>
        <begin position="7"/>
        <end position="30"/>
    </location>
</feature>
<evidence type="ECO:0000256" key="1">
    <source>
        <dbReference type="ARBA" id="ARBA00004477"/>
    </source>
</evidence>
<feature type="transmembrane region" description="Helical" evidence="9">
    <location>
        <begin position="102"/>
        <end position="127"/>
    </location>
</feature>
<protein>
    <recommendedName>
        <fullName evidence="12">Glycosylphosphatidylinositol anchor biosynthesis protein 11</fullName>
    </recommendedName>
</protein>
<evidence type="ECO:0000256" key="7">
    <source>
        <dbReference type="ARBA" id="ARBA00023136"/>
    </source>
</evidence>
<dbReference type="InParanoid" id="A0A3N4LQS6"/>
<evidence type="ECO:0000256" key="3">
    <source>
        <dbReference type="ARBA" id="ARBA00022502"/>
    </source>
</evidence>
<organism evidence="10 11">
    <name type="scientific">Terfezia boudieri ATCC MYA-4762</name>
    <dbReference type="NCBI Taxonomy" id="1051890"/>
    <lineage>
        <taxon>Eukaryota</taxon>
        <taxon>Fungi</taxon>
        <taxon>Dikarya</taxon>
        <taxon>Ascomycota</taxon>
        <taxon>Pezizomycotina</taxon>
        <taxon>Pezizomycetes</taxon>
        <taxon>Pezizales</taxon>
        <taxon>Pezizaceae</taxon>
        <taxon>Terfezia</taxon>
    </lineage>
</organism>
<evidence type="ECO:0008006" key="12">
    <source>
        <dbReference type="Google" id="ProtNLM"/>
    </source>
</evidence>
<evidence type="ECO:0000256" key="6">
    <source>
        <dbReference type="ARBA" id="ARBA00022989"/>
    </source>
</evidence>
<dbReference type="AlphaFoldDB" id="A0A3N4LQS6"/>
<dbReference type="OrthoDB" id="17366at2759"/>
<feature type="region of interest" description="Disordered" evidence="8">
    <location>
        <begin position="70"/>
        <end position="95"/>
    </location>
</feature>
<evidence type="ECO:0000256" key="9">
    <source>
        <dbReference type="SAM" id="Phobius"/>
    </source>
</evidence>
<evidence type="ECO:0000256" key="8">
    <source>
        <dbReference type="SAM" id="MobiDB-lite"/>
    </source>
</evidence>
<evidence type="ECO:0000256" key="4">
    <source>
        <dbReference type="ARBA" id="ARBA00022692"/>
    </source>
</evidence>